<gene>
    <name evidence="1" type="ORF">LCGC14_2375980</name>
</gene>
<proteinExistence type="predicted"/>
<dbReference type="AlphaFoldDB" id="A0A0F9C2H4"/>
<name>A0A0F9C2H4_9ZZZZ</name>
<dbReference type="EMBL" id="LAZR01035125">
    <property type="protein sequence ID" value="KKL28354.1"/>
    <property type="molecule type" value="Genomic_DNA"/>
</dbReference>
<protein>
    <submittedName>
        <fullName evidence="1">Uncharacterized protein</fullName>
    </submittedName>
</protein>
<reference evidence="1" key="1">
    <citation type="journal article" date="2015" name="Nature">
        <title>Complex archaea that bridge the gap between prokaryotes and eukaryotes.</title>
        <authorList>
            <person name="Spang A."/>
            <person name="Saw J.H."/>
            <person name="Jorgensen S.L."/>
            <person name="Zaremba-Niedzwiedzka K."/>
            <person name="Martijn J."/>
            <person name="Lind A.E."/>
            <person name="van Eijk R."/>
            <person name="Schleper C."/>
            <person name="Guy L."/>
            <person name="Ettema T.J."/>
        </authorList>
    </citation>
    <scope>NUCLEOTIDE SEQUENCE</scope>
</reference>
<sequence length="302" mass="32951">MPDGHRRPRRRPRELGDECAEPRRQCYKVDRGIQIFSRYQVLDPTVPALPVLPETPPFKTFRFMRSPEEADCNVCRMWLIEVWGNEVDQVVESPALVEQLQPSSIMNAGRQMSRLKIRVIYHASSGGTVRILDIGEGIRFAVEACVVTVEALIPDVPGAIPGAGTGFVGNTSGTLIQAVPRLSNGLILNTLLGGFICETFSPPGVQEGTNTITVRIPQDQVIRTPVPPGSRRVTIYQTPAGDIATPEWLLFDDAAAPSLGQVTIGASRRVVGLDRPGNAEVIESGPSDNVDRVLTYVFSLEI</sequence>
<evidence type="ECO:0000313" key="1">
    <source>
        <dbReference type="EMBL" id="KKL28354.1"/>
    </source>
</evidence>
<accession>A0A0F9C2H4</accession>
<comment type="caution">
    <text evidence="1">The sequence shown here is derived from an EMBL/GenBank/DDBJ whole genome shotgun (WGS) entry which is preliminary data.</text>
</comment>
<organism evidence="1">
    <name type="scientific">marine sediment metagenome</name>
    <dbReference type="NCBI Taxonomy" id="412755"/>
    <lineage>
        <taxon>unclassified sequences</taxon>
        <taxon>metagenomes</taxon>
        <taxon>ecological metagenomes</taxon>
    </lineage>
</organism>